<dbReference type="RefSeq" id="XP_060327475.1">
    <property type="nucleotide sequence ID" value="XM_060473845.1"/>
</dbReference>
<dbReference type="EMBL" id="JAUEPS010000034">
    <property type="protein sequence ID" value="KAK0451138.1"/>
    <property type="molecule type" value="Genomic_DNA"/>
</dbReference>
<accession>A0AA39K2P6</accession>
<evidence type="ECO:0000313" key="2">
    <source>
        <dbReference type="Proteomes" id="UP001175211"/>
    </source>
</evidence>
<name>A0AA39K2P6_ARMTA</name>
<dbReference type="AlphaFoldDB" id="A0AA39K2P6"/>
<dbReference type="GeneID" id="85357393"/>
<dbReference type="Proteomes" id="UP001175211">
    <property type="component" value="Unassembled WGS sequence"/>
</dbReference>
<sequence length="382" mass="43149">MSSTTTIQSSFPTELVEEILDHVDRLPVKDIQSLLSHSSAGFKGGRVATLASCSLVSRAWLPRSRFHLFKSINVTPENYASFFALIATPGCTFLHSVHELFLSDEYRDGTIYSGCTDPEGDDYWLHKVLPDLAFSMFANIERLMIHAARFDYMSEEGFAQMLIHLSGPTTITHLALRYYVFPTQNHLIQALSVKSLESVYLMCPTLRIIPEREDLTRSPIPALSPSLSSLMINIDSAMNIVWMARLISITGASLKHLSIALWARMVTWDKCMDEFYDALNFDCHPNLETIAQIILTLSDTRSGLEDPEDLDSVDWASISEVLSEKNYSDLESISVLRVDYHLLDKAMRIIANRMKGSLVKNPSLGVEVWYHREAVTFPLFGW</sequence>
<gene>
    <name evidence="1" type="ORF">EV420DRAFT_1561078</name>
</gene>
<keyword evidence="2" id="KW-1185">Reference proteome</keyword>
<organism evidence="1 2">
    <name type="scientific">Armillaria tabescens</name>
    <name type="common">Ringless honey mushroom</name>
    <name type="synonym">Agaricus tabescens</name>
    <dbReference type="NCBI Taxonomy" id="1929756"/>
    <lineage>
        <taxon>Eukaryota</taxon>
        <taxon>Fungi</taxon>
        <taxon>Dikarya</taxon>
        <taxon>Basidiomycota</taxon>
        <taxon>Agaricomycotina</taxon>
        <taxon>Agaricomycetes</taxon>
        <taxon>Agaricomycetidae</taxon>
        <taxon>Agaricales</taxon>
        <taxon>Marasmiineae</taxon>
        <taxon>Physalacriaceae</taxon>
        <taxon>Desarmillaria</taxon>
    </lineage>
</organism>
<proteinExistence type="predicted"/>
<evidence type="ECO:0000313" key="1">
    <source>
        <dbReference type="EMBL" id="KAK0451138.1"/>
    </source>
</evidence>
<protein>
    <submittedName>
        <fullName evidence="1">Uncharacterized protein</fullName>
    </submittedName>
</protein>
<comment type="caution">
    <text evidence="1">The sequence shown here is derived from an EMBL/GenBank/DDBJ whole genome shotgun (WGS) entry which is preliminary data.</text>
</comment>
<reference evidence="1" key="1">
    <citation type="submission" date="2023-06" db="EMBL/GenBank/DDBJ databases">
        <authorList>
            <consortium name="Lawrence Berkeley National Laboratory"/>
            <person name="Ahrendt S."/>
            <person name="Sahu N."/>
            <person name="Indic B."/>
            <person name="Wong-Bajracharya J."/>
            <person name="Merenyi Z."/>
            <person name="Ke H.-M."/>
            <person name="Monk M."/>
            <person name="Kocsube S."/>
            <person name="Drula E."/>
            <person name="Lipzen A."/>
            <person name="Balint B."/>
            <person name="Henrissat B."/>
            <person name="Andreopoulos B."/>
            <person name="Martin F.M."/>
            <person name="Harder C.B."/>
            <person name="Rigling D."/>
            <person name="Ford K.L."/>
            <person name="Foster G.D."/>
            <person name="Pangilinan J."/>
            <person name="Papanicolaou A."/>
            <person name="Barry K."/>
            <person name="LaButti K."/>
            <person name="Viragh M."/>
            <person name="Koriabine M."/>
            <person name="Yan M."/>
            <person name="Riley R."/>
            <person name="Champramary S."/>
            <person name="Plett K.L."/>
            <person name="Tsai I.J."/>
            <person name="Slot J."/>
            <person name="Sipos G."/>
            <person name="Plett J."/>
            <person name="Nagy L.G."/>
            <person name="Grigoriev I.V."/>
        </authorList>
    </citation>
    <scope>NUCLEOTIDE SEQUENCE</scope>
    <source>
        <strain evidence="1">CCBAS 213</strain>
    </source>
</reference>